<feature type="transmembrane region" description="Helical" evidence="8">
    <location>
        <begin position="188"/>
        <end position="216"/>
    </location>
</feature>
<dbReference type="PROSITE" id="PS50263">
    <property type="entry name" value="CN_HYDROLASE"/>
    <property type="match status" value="1"/>
</dbReference>
<dbReference type="InterPro" id="IPR004563">
    <property type="entry name" value="Apolipo_AcylTrfase"/>
</dbReference>
<comment type="pathway">
    <text evidence="8">Protein modification; lipoprotein biosynthesis (N-acyl transfer).</text>
</comment>
<feature type="transmembrane region" description="Helical" evidence="8">
    <location>
        <begin position="121"/>
        <end position="139"/>
    </location>
</feature>
<keyword evidence="7 8" id="KW-0012">Acyltransferase</keyword>
<evidence type="ECO:0000313" key="12">
    <source>
        <dbReference type="Proteomes" id="UP001551482"/>
    </source>
</evidence>
<dbReference type="HAMAP" id="MF_01148">
    <property type="entry name" value="Lnt"/>
    <property type="match status" value="1"/>
</dbReference>
<keyword evidence="4 8" id="KW-0812">Transmembrane</keyword>
<keyword evidence="3 8" id="KW-0808">Transferase</keyword>
<feature type="transmembrane region" description="Helical" evidence="8">
    <location>
        <begin position="225"/>
        <end position="243"/>
    </location>
</feature>
<dbReference type="InterPro" id="IPR003010">
    <property type="entry name" value="C-N_Hydrolase"/>
</dbReference>
<dbReference type="InterPro" id="IPR045378">
    <property type="entry name" value="LNT_N"/>
</dbReference>
<feature type="domain" description="CN hydrolase" evidence="10">
    <location>
        <begin position="253"/>
        <end position="515"/>
    </location>
</feature>
<proteinExistence type="inferred from homology"/>
<evidence type="ECO:0000256" key="3">
    <source>
        <dbReference type="ARBA" id="ARBA00022679"/>
    </source>
</evidence>
<comment type="caution">
    <text evidence="11">The sequence shown here is derived from an EMBL/GenBank/DDBJ whole genome shotgun (WGS) entry which is preliminary data.</text>
</comment>
<dbReference type="PANTHER" id="PTHR38686:SF1">
    <property type="entry name" value="APOLIPOPROTEIN N-ACYLTRANSFERASE"/>
    <property type="match status" value="1"/>
</dbReference>
<dbReference type="Gene3D" id="3.60.110.10">
    <property type="entry name" value="Carbon-nitrogen hydrolase"/>
    <property type="match status" value="1"/>
</dbReference>
<comment type="function">
    <text evidence="8">Catalyzes the phospholipid dependent N-acylation of the N-terminal cysteine of apolipoprotein, the last step in lipoprotein maturation.</text>
</comment>
<keyword evidence="5 8" id="KW-1133">Transmembrane helix</keyword>
<feature type="transmembrane region" description="Helical" evidence="8">
    <location>
        <begin position="51"/>
        <end position="68"/>
    </location>
</feature>
<feature type="transmembrane region" description="Helical" evidence="8">
    <location>
        <begin position="151"/>
        <end position="168"/>
    </location>
</feature>
<dbReference type="Proteomes" id="UP001551482">
    <property type="component" value="Unassembled WGS sequence"/>
</dbReference>
<dbReference type="Pfam" id="PF20154">
    <property type="entry name" value="LNT_N"/>
    <property type="match status" value="1"/>
</dbReference>
<feature type="transmembrane region" description="Helical" evidence="8">
    <location>
        <begin position="74"/>
        <end position="90"/>
    </location>
</feature>
<dbReference type="CDD" id="cd07571">
    <property type="entry name" value="ALP_N-acyl_transferase"/>
    <property type="match status" value="1"/>
</dbReference>
<keyword evidence="6 8" id="KW-0472">Membrane</keyword>
<feature type="compositionally biased region" description="Low complexity" evidence="9">
    <location>
        <begin position="13"/>
        <end position="34"/>
    </location>
</feature>
<feature type="region of interest" description="Disordered" evidence="9">
    <location>
        <begin position="1"/>
        <end position="38"/>
    </location>
</feature>
<evidence type="ECO:0000259" key="10">
    <source>
        <dbReference type="PROSITE" id="PS50263"/>
    </source>
</evidence>
<feature type="region of interest" description="Disordered" evidence="9">
    <location>
        <begin position="555"/>
        <end position="585"/>
    </location>
</feature>
<protein>
    <recommendedName>
        <fullName evidence="8">Apolipoprotein N-acyltransferase</fullName>
        <shortName evidence="8">ALP N-acyltransferase</shortName>
        <ecNumber evidence="8">2.3.1.269</ecNumber>
    </recommendedName>
</protein>
<dbReference type="EMBL" id="JBEZFP010000052">
    <property type="protein sequence ID" value="MEU8135875.1"/>
    <property type="molecule type" value="Genomic_DNA"/>
</dbReference>
<keyword evidence="12" id="KW-1185">Reference proteome</keyword>
<feature type="transmembrane region" description="Helical" evidence="8">
    <location>
        <begin position="97"/>
        <end position="115"/>
    </location>
</feature>
<dbReference type="PANTHER" id="PTHR38686">
    <property type="entry name" value="APOLIPOPROTEIN N-ACYLTRANSFERASE"/>
    <property type="match status" value="1"/>
</dbReference>
<sequence>MRSKGVSAGGAVGAAADDAAGEPAAEPVSGAPEASVPPAPEGVAAPPFVPGRWGAVLAVLGGVLLFAGFEPVDFWPLAFVGPALLIVALKGRRPRTAFWYGFIFAVALFAPLVLWLSNLGWLPWAALTLAESALFGLLAMPVPALLRRRAWPVWIAAWWIAVEAIRGREPLGGFPWGRLAFSQADSPALGWVTVAGAPGLSLVVVLVPVALAWLVLAGPGRRRPAVAGLVGSLALVGMGPLLLPEPTGGGQTVTVAAVQGNVPRARNLEEQTRVRNVTENHVKATHQLAEDIRAGRVPKPDLVMWPENATDDDPRVDPYLGALVDEAVNDVGVPVLVGAILDGGPEGRPYNAGLMWRPRTDPQPGPGEWYAKRHLVPFGEYIPMRDVLGGLGDLQLIPRDFEPGQDKPVLFRTGPIVLADTICYEVGYDGNVRSTVTPGANLMVVQTNNATYERGISFGQSEQQLDMARIRAVEHDRATVVVSTVGISAVVAPDGSVLSRTDLWEPGVLVETVPLRDGTTLADRVGYWPELAICLLAAFGVLSGVDWPRAASRLRRRAGGTEERTPSAPDPSPAQRPPGTSGTTA</sequence>
<dbReference type="InterPro" id="IPR036526">
    <property type="entry name" value="C-N_Hydrolase_sf"/>
</dbReference>
<evidence type="ECO:0000256" key="5">
    <source>
        <dbReference type="ARBA" id="ARBA00022989"/>
    </source>
</evidence>
<comment type="similarity">
    <text evidence="8">Belongs to the CN hydrolase family. Apolipoprotein N-acyltransferase subfamily.</text>
</comment>
<accession>A0ABV3DJE9</accession>
<evidence type="ECO:0000313" key="11">
    <source>
        <dbReference type="EMBL" id="MEU8135875.1"/>
    </source>
</evidence>
<name>A0ABV3DJE9_9ACTN</name>
<evidence type="ECO:0000256" key="2">
    <source>
        <dbReference type="ARBA" id="ARBA00022475"/>
    </source>
</evidence>
<evidence type="ECO:0000256" key="1">
    <source>
        <dbReference type="ARBA" id="ARBA00004651"/>
    </source>
</evidence>
<comment type="catalytic activity">
    <reaction evidence="8">
        <text>N-terminal S-1,2-diacyl-sn-glyceryl-L-cysteinyl-[lipoprotein] + a glycerophospholipid = N-acyl-S-1,2-diacyl-sn-glyceryl-L-cysteinyl-[lipoprotein] + a 2-acyl-sn-glycero-3-phospholipid + H(+)</text>
        <dbReference type="Rhea" id="RHEA:48228"/>
        <dbReference type="Rhea" id="RHEA-COMP:14681"/>
        <dbReference type="Rhea" id="RHEA-COMP:14684"/>
        <dbReference type="ChEBI" id="CHEBI:15378"/>
        <dbReference type="ChEBI" id="CHEBI:136912"/>
        <dbReference type="ChEBI" id="CHEBI:140656"/>
        <dbReference type="ChEBI" id="CHEBI:140657"/>
        <dbReference type="ChEBI" id="CHEBI:140660"/>
        <dbReference type="EC" id="2.3.1.269"/>
    </reaction>
</comment>
<evidence type="ECO:0000256" key="4">
    <source>
        <dbReference type="ARBA" id="ARBA00022692"/>
    </source>
</evidence>
<gene>
    <name evidence="8 11" type="primary">lnt</name>
    <name evidence="11" type="ORF">AB0C36_20455</name>
</gene>
<keyword evidence="2 8" id="KW-1003">Cell membrane</keyword>
<dbReference type="SUPFAM" id="SSF56317">
    <property type="entry name" value="Carbon-nitrogen hydrolase"/>
    <property type="match status" value="1"/>
</dbReference>
<dbReference type="EC" id="2.3.1.269" evidence="8"/>
<evidence type="ECO:0000256" key="8">
    <source>
        <dbReference type="HAMAP-Rule" id="MF_01148"/>
    </source>
</evidence>
<organism evidence="11 12">
    <name type="scientific">Streptodolium elevatio</name>
    <dbReference type="NCBI Taxonomy" id="3157996"/>
    <lineage>
        <taxon>Bacteria</taxon>
        <taxon>Bacillati</taxon>
        <taxon>Actinomycetota</taxon>
        <taxon>Actinomycetes</taxon>
        <taxon>Kitasatosporales</taxon>
        <taxon>Streptomycetaceae</taxon>
        <taxon>Streptodolium</taxon>
    </lineage>
</organism>
<evidence type="ECO:0000256" key="9">
    <source>
        <dbReference type="SAM" id="MobiDB-lite"/>
    </source>
</evidence>
<evidence type="ECO:0000256" key="6">
    <source>
        <dbReference type="ARBA" id="ARBA00023136"/>
    </source>
</evidence>
<dbReference type="Pfam" id="PF00795">
    <property type="entry name" value="CN_hydrolase"/>
    <property type="match status" value="1"/>
</dbReference>
<dbReference type="NCBIfam" id="TIGR00546">
    <property type="entry name" value="lnt"/>
    <property type="match status" value="1"/>
</dbReference>
<dbReference type="GO" id="GO:0016746">
    <property type="term" value="F:acyltransferase activity"/>
    <property type="evidence" value="ECO:0007669"/>
    <property type="project" value="UniProtKB-KW"/>
</dbReference>
<comment type="subcellular location">
    <subcellularLocation>
        <location evidence="1 8">Cell membrane</location>
        <topology evidence="1 8">Multi-pass membrane protein</topology>
    </subcellularLocation>
</comment>
<evidence type="ECO:0000256" key="7">
    <source>
        <dbReference type="ARBA" id="ARBA00023315"/>
    </source>
</evidence>
<dbReference type="RefSeq" id="WP_358355968.1">
    <property type="nucleotide sequence ID" value="NZ_JBEZFP010000052.1"/>
</dbReference>
<reference evidence="11 12" key="1">
    <citation type="submission" date="2024-06" db="EMBL/GenBank/DDBJ databases">
        <title>The Natural Products Discovery Center: Release of the First 8490 Sequenced Strains for Exploring Actinobacteria Biosynthetic Diversity.</title>
        <authorList>
            <person name="Kalkreuter E."/>
            <person name="Kautsar S.A."/>
            <person name="Yang D."/>
            <person name="Bader C.D."/>
            <person name="Teijaro C.N."/>
            <person name="Fluegel L."/>
            <person name="Davis C.M."/>
            <person name="Simpson J.R."/>
            <person name="Lauterbach L."/>
            <person name="Steele A.D."/>
            <person name="Gui C."/>
            <person name="Meng S."/>
            <person name="Li G."/>
            <person name="Viehrig K."/>
            <person name="Ye F."/>
            <person name="Su P."/>
            <person name="Kiefer A.F."/>
            <person name="Nichols A."/>
            <person name="Cepeda A.J."/>
            <person name="Yan W."/>
            <person name="Fan B."/>
            <person name="Jiang Y."/>
            <person name="Adhikari A."/>
            <person name="Zheng C.-J."/>
            <person name="Schuster L."/>
            <person name="Cowan T.M."/>
            <person name="Smanski M.J."/>
            <person name="Chevrette M.G."/>
            <person name="De Carvalho L.P.S."/>
            <person name="Shen B."/>
        </authorList>
    </citation>
    <scope>NUCLEOTIDE SEQUENCE [LARGE SCALE GENOMIC DNA]</scope>
    <source>
        <strain evidence="11 12">NPDC048946</strain>
    </source>
</reference>